<keyword evidence="3" id="KW-1003">Cell membrane</keyword>
<dbReference type="PANTHER" id="PTHR30465:SF43">
    <property type="entry name" value="OLIGOPEPTIDE ABC TRANSPORTER, PERMEASE PROTEIN"/>
    <property type="match status" value="1"/>
</dbReference>
<dbReference type="PROSITE" id="PS50928">
    <property type="entry name" value="ABC_TM1"/>
    <property type="match status" value="1"/>
</dbReference>
<evidence type="ECO:0000256" key="7">
    <source>
        <dbReference type="RuleBase" id="RU363032"/>
    </source>
</evidence>
<dbReference type="Pfam" id="PF19300">
    <property type="entry name" value="BPD_transp_1_N"/>
    <property type="match status" value="1"/>
</dbReference>
<feature type="transmembrane region" description="Helical" evidence="7">
    <location>
        <begin position="261"/>
        <end position="282"/>
    </location>
</feature>
<dbReference type="PANTHER" id="PTHR30465">
    <property type="entry name" value="INNER MEMBRANE ABC TRANSPORTER"/>
    <property type="match status" value="1"/>
</dbReference>
<dbReference type="RefSeq" id="WP_245789618.1">
    <property type="nucleotide sequence ID" value="NZ_FRDJ01000008.1"/>
</dbReference>
<accession>A0A1M7T2W0</accession>
<comment type="similarity">
    <text evidence="7">Belongs to the binding-protein-dependent transport system permease family.</text>
</comment>
<dbReference type="Pfam" id="PF00528">
    <property type="entry name" value="BPD_transp_1"/>
    <property type="match status" value="1"/>
</dbReference>
<evidence type="ECO:0000256" key="1">
    <source>
        <dbReference type="ARBA" id="ARBA00004651"/>
    </source>
</evidence>
<protein>
    <submittedName>
        <fullName evidence="9">Peptide/nickel transport system permease protein</fullName>
    </submittedName>
</protein>
<feature type="transmembrane region" description="Helical" evidence="7">
    <location>
        <begin position="100"/>
        <end position="123"/>
    </location>
</feature>
<reference evidence="10" key="1">
    <citation type="submission" date="2016-12" db="EMBL/GenBank/DDBJ databases">
        <authorList>
            <person name="Varghese N."/>
            <person name="Submissions S."/>
        </authorList>
    </citation>
    <scope>NUCLEOTIDE SEQUENCE [LARGE SCALE GENOMIC DNA]</scope>
    <source>
        <strain evidence="10">DSM 13020</strain>
    </source>
</reference>
<gene>
    <name evidence="9" type="ORF">SAMN02745226_01485</name>
</gene>
<dbReference type="InterPro" id="IPR000515">
    <property type="entry name" value="MetI-like"/>
</dbReference>
<dbReference type="GO" id="GO:0005886">
    <property type="term" value="C:plasma membrane"/>
    <property type="evidence" value="ECO:0007669"/>
    <property type="project" value="UniProtKB-SubCell"/>
</dbReference>
<sequence length="325" mass="36858">MSNLTSFIIRRVLIMIPMMVIISIICFIITELQPGDFLSQYLDNPRISPEQIEALRQELGLDKPAYYRYMLWVKNIVTKLDFGYSFSYQRPVFDLIWERMGWTVGISLMTILLQWVIAIPLGIFSAFHPYSFWDYTFAVIAFVGISIPEFFLALLLMFFALNARYTYIGGLFSPEFIGTPWSVAKFIDLLKHLWIPLIVIGVSGVGGLYRVMRANLLDTVGSPFVNALRARGLDERTVRRHAVKNALNPLVSIAGMELPNVFSGTILASIVLNLPTIGPFFYNALLNHDQYLVMSFLMFIALITQIGNLLADITLALVDPRIRVA</sequence>
<keyword evidence="10" id="KW-1185">Reference proteome</keyword>
<evidence type="ECO:0000256" key="6">
    <source>
        <dbReference type="ARBA" id="ARBA00023136"/>
    </source>
</evidence>
<dbReference type="AlphaFoldDB" id="A0A1M7T2W0"/>
<dbReference type="EMBL" id="FRDJ01000008">
    <property type="protein sequence ID" value="SHN65100.1"/>
    <property type="molecule type" value="Genomic_DNA"/>
</dbReference>
<feature type="transmembrane region" description="Helical" evidence="7">
    <location>
        <begin position="135"/>
        <end position="161"/>
    </location>
</feature>
<feature type="transmembrane region" description="Helical" evidence="7">
    <location>
        <begin position="193"/>
        <end position="212"/>
    </location>
</feature>
<keyword evidence="5 7" id="KW-1133">Transmembrane helix</keyword>
<feature type="transmembrane region" description="Helical" evidence="7">
    <location>
        <begin position="12"/>
        <end position="30"/>
    </location>
</feature>
<dbReference type="InterPro" id="IPR045621">
    <property type="entry name" value="BPD_transp_1_N"/>
</dbReference>
<evidence type="ECO:0000313" key="10">
    <source>
        <dbReference type="Proteomes" id="UP000184207"/>
    </source>
</evidence>
<evidence type="ECO:0000256" key="2">
    <source>
        <dbReference type="ARBA" id="ARBA00022448"/>
    </source>
</evidence>
<keyword evidence="2 7" id="KW-0813">Transport</keyword>
<dbReference type="STRING" id="1121883.SAMN02745226_01485"/>
<dbReference type="Proteomes" id="UP000184207">
    <property type="component" value="Unassembled WGS sequence"/>
</dbReference>
<proteinExistence type="inferred from homology"/>
<dbReference type="GO" id="GO:0055085">
    <property type="term" value="P:transmembrane transport"/>
    <property type="evidence" value="ECO:0007669"/>
    <property type="project" value="InterPro"/>
</dbReference>
<feature type="domain" description="ABC transmembrane type-1" evidence="8">
    <location>
        <begin position="100"/>
        <end position="311"/>
    </location>
</feature>
<keyword evidence="6 7" id="KW-0472">Membrane</keyword>
<evidence type="ECO:0000256" key="3">
    <source>
        <dbReference type="ARBA" id="ARBA00022475"/>
    </source>
</evidence>
<feature type="transmembrane region" description="Helical" evidence="7">
    <location>
        <begin position="294"/>
        <end position="318"/>
    </location>
</feature>
<evidence type="ECO:0000313" key="9">
    <source>
        <dbReference type="EMBL" id="SHN65100.1"/>
    </source>
</evidence>
<dbReference type="InterPro" id="IPR035906">
    <property type="entry name" value="MetI-like_sf"/>
</dbReference>
<organism evidence="9 10">
    <name type="scientific">Fervidobacterium gondwanense DSM 13020</name>
    <dbReference type="NCBI Taxonomy" id="1121883"/>
    <lineage>
        <taxon>Bacteria</taxon>
        <taxon>Thermotogati</taxon>
        <taxon>Thermotogota</taxon>
        <taxon>Thermotogae</taxon>
        <taxon>Thermotogales</taxon>
        <taxon>Fervidobacteriaceae</taxon>
        <taxon>Fervidobacterium</taxon>
    </lineage>
</organism>
<comment type="subcellular location">
    <subcellularLocation>
        <location evidence="1 7">Cell membrane</location>
        <topology evidence="1 7">Multi-pass membrane protein</topology>
    </subcellularLocation>
</comment>
<evidence type="ECO:0000259" key="8">
    <source>
        <dbReference type="PROSITE" id="PS50928"/>
    </source>
</evidence>
<name>A0A1M7T2W0_FERGO</name>
<keyword evidence="4 7" id="KW-0812">Transmembrane</keyword>
<dbReference type="CDD" id="cd06261">
    <property type="entry name" value="TM_PBP2"/>
    <property type="match status" value="1"/>
</dbReference>
<evidence type="ECO:0000256" key="5">
    <source>
        <dbReference type="ARBA" id="ARBA00022989"/>
    </source>
</evidence>
<dbReference type="SUPFAM" id="SSF161098">
    <property type="entry name" value="MetI-like"/>
    <property type="match status" value="1"/>
</dbReference>
<dbReference type="Gene3D" id="1.10.3720.10">
    <property type="entry name" value="MetI-like"/>
    <property type="match status" value="1"/>
</dbReference>
<evidence type="ECO:0000256" key="4">
    <source>
        <dbReference type="ARBA" id="ARBA00022692"/>
    </source>
</evidence>